<evidence type="ECO:0000256" key="1">
    <source>
        <dbReference type="SAM" id="SignalP"/>
    </source>
</evidence>
<evidence type="ECO:0000313" key="3">
    <source>
        <dbReference type="Proteomes" id="UP001054889"/>
    </source>
</evidence>
<feature type="chain" id="PRO_5043360623" evidence="1">
    <location>
        <begin position="21"/>
        <end position="61"/>
    </location>
</feature>
<organism evidence="2 3">
    <name type="scientific">Eleusine coracana subsp. coracana</name>
    <dbReference type="NCBI Taxonomy" id="191504"/>
    <lineage>
        <taxon>Eukaryota</taxon>
        <taxon>Viridiplantae</taxon>
        <taxon>Streptophyta</taxon>
        <taxon>Embryophyta</taxon>
        <taxon>Tracheophyta</taxon>
        <taxon>Spermatophyta</taxon>
        <taxon>Magnoliopsida</taxon>
        <taxon>Liliopsida</taxon>
        <taxon>Poales</taxon>
        <taxon>Poaceae</taxon>
        <taxon>PACMAD clade</taxon>
        <taxon>Chloridoideae</taxon>
        <taxon>Cynodonteae</taxon>
        <taxon>Eleusininae</taxon>
        <taxon>Eleusine</taxon>
    </lineage>
</organism>
<feature type="signal peptide" evidence="1">
    <location>
        <begin position="1"/>
        <end position="20"/>
    </location>
</feature>
<reference evidence="2" key="1">
    <citation type="journal article" date="2018" name="DNA Res.">
        <title>Multiple hybrid de novo genome assembly of finger millet, an orphan allotetraploid crop.</title>
        <authorList>
            <person name="Hatakeyama M."/>
            <person name="Aluri S."/>
            <person name="Balachadran M.T."/>
            <person name="Sivarajan S.R."/>
            <person name="Patrignani A."/>
            <person name="Gruter S."/>
            <person name="Poveda L."/>
            <person name="Shimizu-Inatsugi R."/>
            <person name="Baeten J."/>
            <person name="Francoijs K.J."/>
            <person name="Nataraja K.N."/>
            <person name="Reddy Y.A.N."/>
            <person name="Phadnis S."/>
            <person name="Ravikumar R.L."/>
            <person name="Schlapbach R."/>
            <person name="Sreeman S.M."/>
            <person name="Shimizu K.K."/>
        </authorList>
    </citation>
    <scope>NUCLEOTIDE SEQUENCE</scope>
</reference>
<comment type="caution">
    <text evidence="2">The sequence shown here is derived from an EMBL/GenBank/DDBJ whole genome shotgun (WGS) entry which is preliminary data.</text>
</comment>
<name>A0AAV5CS73_ELECO</name>
<evidence type="ECO:0000313" key="2">
    <source>
        <dbReference type="EMBL" id="GJN00878.1"/>
    </source>
</evidence>
<keyword evidence="1" id="KW-0732">Signal</keyword>
<reference evidence="2" key="2">
    <citation type="submission" date="2021-12" db="EMBL/GenBank/DDBJ databases">
        <title>Resequencing data analysis of finger millet.</title>
        <authorList>
            <person name="Hatakeyama M."/>
            <person name="Aluri S."/>
            <person name="Balachadran M.T."/>
            <person name="Sivarajan S.R."/>
            <person name="Poveda L."/>
            <person name="Shimizu-Inatsugi R."/>
            <person name="Schlapbach R."/>
            <person name="Sreeman S.M."/>
            <person name="Shimizu K.K."/>
        </authorList>
    </citation>
    <scope>NUCLEOTIDE SEQUENCE</scope>
</reference>
<proteinExistence type="predicted"/>
<protein>
    <submittedName>
        <fullName evidence="2">Uncharacterized protein</fullName>
    </submittedName>
</protein>
<keyword evidence="3" id="KW-1185">Reference proteome</keyword>
<sequence length="61" mass="6558">MSFKTASSLFGFWSLSTVSTVTICKTSFGILNLDSITIHNIRTLDADASSAEALQFRALAT</sequence>
<accession>A0AAV5CS73</accession>
<dbReference type="EMBL" id="BQKI01000008">
    <property type="protein sequence ID" value="GJN00878.1"/>
    <property type="molecule type" value="Genomic_DNA"/>
</dbReference>
<dbReference type="Proteomes" id="UP001054889">
    <property type="component" value="Unassembled WGS sequence"/>
</dbReference>
<gene>
    <name evidence="2" type="primary">ga18100</name>
    <name evidence="2" type="ORF">PR202_ga18100</name>
</gene>
<dbReference type="AlphaFoldDB" id="A0AAV5CS73"/>